<gene>
    <name evidence="3" type="ORF">EDC61_103173</name>
</gene>
<dbReference type="Proteomes" id="UP000295135">
    <property type="component" value="Unassembled WGS sequence"/>
</dbReference>
<feature type="domain" description="Methyltransferase" evidence="2">
    <location>
        <begin position="37"/>
        <end position="130"/>
    </location>
</feature>
<dbReference type="EMBL" id="SLZY01000003">
    <property type="protein sequence ID" value="TCS73050.1"/>
    <property type="molecule type" value="Genomic_DNA"/>
</dbReference>
<dbReference type="RefSeq" id="WP_126462271.1">
    <property type="nucleotide sequence ID" value="NZ_AP018721.1"/>
</dbReference>
<dbReference type="AlphaFoldDB" id="A0A4R3JXC2"/>
<dbReference type="PANTHER" id="PTHR43861">
    <property type="entry name" value="TRANS-ACONITATE 2-METHYLTRANSFERASE-RELATED"/>
    <property type="match status" value="1"/>
</dbReference>
<accession>A0A4R3JXC2</accession>
<dbReference type="Pfam" id="PF13649">
    <property type="entry name" value="Methyltransf_25"/>
    <property type="match status" value="1"/>
</dbReference>
<evidence type="ECO:0000259" key="2">
    <source>
        <dbReference type="Pfam" id="PF13649"/>
    </source>
</evidence>
<keyword evidence="3" id="KW-0489">Methyltransferase</keyword>
<reference evidence="3 4" key="1">
    <citation type="submission" date="2019-03" db="EMBL/GenBank/DDBJ databases">
        <title>Genomic Encyclopedia of Type Strains, Phase IV (KMG-IV): sequencing the most valuable type-strain genomes for metagenomic binning, comparative biology and taxonomic classification.</title>
        <authorList>
            <person name="Goeker M."/>
        </authorList>
    </citation>
    <scope>NUCLEOTIDE SEQUENCE [LARGE SCALE GENOMIC DNA]</scope>
    <source>
        <strain evidence="3 4">DSM 103923</strain>
    </source>
</reference>
<sequence>MREFWDSVYGDEAYVYGTEPNAFLASQRHRLQPGQTVLAMADGEGRNGVWLAERGLKVHAVDFSPVAQAKARHLAKARGVAIEFEQADLLNWDWGRERYDVIVAIFVQFVDAASRPALFARMREALKPGGLLILQGYRPEQLRYGTGGPSSADNMYTEAILREGFAGFEIEHLLAHDDFISEGYKHHGMSALIDLVARKPL</sequence>
<evidence type="ECO:0000256" key="1">
    <source>
        <dbReference type="ARBA" id="ARBA00022679"/>
    </source>
</evidence>
<dbReference type="CDD" id="cd02440">
    <property type="entry name" value="AdoMet_MTases"/>
    <property type="match status" value="1"/>
</dbReference>
<dbReference type="InterPro" id="IPR041698">
    <property type="entry name" value="Methyltransf_25"/>
</dbReference>
<dbReference type="OrthoDB" id="9786503at2"/>
<evidence type="ECO:0000313" key="3">
    <source>
        <dbReference type="EMBL" id="TCS73050.1"/>
    </source>
</evidence>
<name>A0A4R3JXC2_9PROT</name>
<dbReference type="SUPFAM" id="SSF53335">
    <property type="entry name" value="S-adenosyl-L-methionine-dependent methyltransferases"/>
    <property type="match status" value="1"/>
</dbReference>
<dbReference type="Gene3D" id="3.40.50.150">
    <property type="entry name" value="Vaccinia Virus protein VP39"/>
    <property type="match status" value="1"/>
</dbReference>
<dbReference type="InterPro" id="IPR029063">
    <property type="entry name" value="SAM-dependent_MTases_sf"/>
</dbReference>
<keyword evidence="1 3" id="KW-0808">Transferase</keyword>
<dbReference type="PANTHER" id="PTHR43861:SF3">
    <property type="entry name" value="PUTATIVE (AFU_ORTHOLOGUE AFUA_2G14390)-RELATED"/>
    <property type="match status" value="1"/>
</dbReference>
<comment type="caution">
    <text evidence="3">The sequence shown here is derived from an EMBL/GenBank/DDBJ whole genome shotgun (WGS) entry which is preliminary data.</text>
</comment>
<dbReference type="GO" id="GO:0032259">
    <property type="term" value="P:methylation"/>
    <property type="evidence" value="ECO:0007669"/>
    <property type="project" value="UniProtKB-KW"/>
</dbReference>
<proteinExistence type="predicted"/>
<organism evidence="3 4">
    <name type="scientific">Sulfuritortus calidifontis</name>
    <dbReference type="NCBI Taxonomy" id="1914471"/>
    <lineage>
        <taxon>Bacteria</taxon>
        <taxon>Pseudomonadati</taxon>
        <taxon>Pseudomonadota</taxon>
        <taxon>Betaproteobacteria</taxon>
        <taxon>Nitrosomonadales</taxon>
        <taxon>Thiobacillaceae</taxon>
        <taxon>Sulfuritortus</taxon>
    </lineage>
</organism>
<protein>
    <submittedName>
        <fullName evidence="3">Methyltransferase family protein</fullName>
    </submittedName>
</protein>
<dbReference type="GO" id="GO:0008168">
    <property type="term" value="F:methyltransferase activity"/>
    <property type="evidence" value="ECO:0007669"/>
    <property type="project" value="UniProtKB-KW"/>
</dbReference>
<evidence type="ECO:0000313" key="4">
    <source>
        <dbReference type="Proteomes" id="UP000295135"/>
    </source>
</evidence>
<keyword evidence="4" id="KW-1185">Reference proteome</keyword>